<keyword evidence="2 7" id="KW-0813">Transport</keyword>
<feature type="region of interest" description="Disordered" evidence="8">
    <location>
        <begin position="1"/>
        <end position="30"/>
    </location>
</feature>
<dbReference type="SUPFAM" id="SSF161098">
    <property type="entry name" value="MetI-like"/>
    <property type="match status" value="1"/>
</dbReference>
<evidence type="ECO:0000256" key="5">
    <source>
        <dbReference type="ARBA" id="ARBA00022989"/>
    </source>
</evidence>
<dbReference type="InterPro" id="IPR035906">
    <property type="entry name" value="MetI-like_sf"/>
</dbReference>
<name>A0A2M8W6Z3_9MICO</name>
<reference evidence="10 11" key="1">
    <citation type="submission" date="2017-11" db="EMBL/GenBank/DDBJ databases">
        <title>Genomic Encyclopedia of Archaeal and Bacterial Type Strains, Phase II (KMG-II): From Individual Species to Whole Genera.</title>
        <authorList>
            <person name="Goeker M."/>
        </authorList>
    </citation>
    <scope>NUCLEOTIDE SEQUENCE [LARGE SCALE GENOMIC DNA]</scope>
    <source>
        <strain evidence="10 11">DSM 22413</strain>
    </source>
</reference>
<feature type="transmembrane region" description="Helical" evidence="7">
    <location>
        <begin position="141"/>
        <end position="163"/>
    </location>
</feature>
<keyword evidence="5 7" id="KW-1133">Transmembrane helix</keyword>
<keyword evidence="4 7" id="KW-0812">Transmembrane</keyword>
<dbReference type="CDD" id="cd06261">
    <property type="entry name" value="TM_PBP2"/>
    <property type="match status" value="1"/>
</dbReference>
<evidence type="ECO:0000313" key="11">
    <source>
        <dbReference type="Proteomes" id="UP000231586"/>
    </source>
</evidence>
<accession>A0A2M8W6Z3</accession>
<evidence type="ECO:0000256" key="6">
    <source>
        <dbReference type="ARBA" id="ARBA00023136"/>
    </source>
</evidence>
<evidence type="ECO:0000256" key="4">
    <source>
        <dbReference type="ARBA" id="ARBA00022692"/>
    </source>
</evidence>
<dbReference type="OrthoDB" id="9805974at2"/>
<comment type="subcellular location">
    <subcellularLocation>
        <location evidence="1 7">Cell membrane</location>
        <topology evidence="1 7">Multi-pass membrane protein</topology>
    </subcellularLocation>
</comment>
<comment type="caution">
    <text evidence="10">The sequence shown here is derived from an EMBL/GenBank/DDBJ whole genome shotgun (WGS) entry which is preliminary data.</text>
</comment>
<dbReference type="Gene3D" id="1.10.3720.10">
    <property type="entry name" value="MetI-like"/>
    <property type="match status" value="1"/>
</dbReference>
<evidence type="ECO:0000256" key="3">
    <source>
        <dbReference type="ARBA" id="ARBA00022475"/>
    </source>
</evidence>
<dbReference type="AlphaFoldDB" id="A0A2M8W6Z3"/>
<feature type="transmembrane region" description="Helical" evidence="7">
    <location>
        <begin position="183"/>
        <end position="213"/>
    </location>
</feature>
<protein>
    <submittedName>
        <fullName evidence="10">Carbohydrate ABC transporter membrane protein 1 (CUT1 family)</fullName>
    </submittedName>
</protein>
<proteinExistence type="inferred from homology"/>
<dbReference type="RefSeq" id="WP_100350708.1">
    <property type="nucleotide sequence ID" value="NZ_PGTZ01000010.1"/>
</dbReference>
<dbReference type="PROSITE" id="PS50928">
    <property type="entry name" value="ABC_TM1"/>
    <property type="match status" value="1"/>
</dbReference>
<dbReference type="PANTHER" id="PTHR43227">
    <property type="entry name" value="BLL4140 PROTEIN"/>
    <property type="match status" value="1"/>
</dbReference>
<keyword evidence="6 7" id="KW-0472">Membrane</keyword>
<keyword evidence="3" id="KW-1003">Cell membrane</keyword>
<gene>
    <name evidence="10" type="ORF">CLV34_2599</name>
</gene>
<dbReference type="InterPro" id="IPR000515">
    <property type="entry name" value="MetI-like"/>
</dbReference>
<evidence type="ECO:0000256" key="7">
    <source>
        <dbReference type="RuleBase" id="RU363032"/>
    </source>
</evidence>
<comment type="similarity">
    <text evidence="7">Belongs to the binding-protein-dependent transport system permease family.</text>
</comment>
<feature type="transmembrane region" description="Helical" evidence="7">
    <location>
        <begin position="295"/>
        <end position="320"/>
    </location>
</feature>
<keyword evidence="11" id="KW-1185">Reference proteome</keyword>
<evidence type="ECO:0000256" key="1">
    <source>
        <dbReference type="ARBA" id="ARBA00004651"/>
    </source>
</evidence>
<feature type="transmembrane region" description="Helical" evidence="7">
    <location>
        <begin position="242"/>
        <end position="263"/>
    </location>
</feature>
<sequence length="329" mass="35739">MTTTTDRPTDGASPTVPSPAPTGGAPARRRSRGTAAAPYAFVAPAAVLFVLFLALPILYAVYLSFRKVKVSGLGLGKGSHTEVWAGFENYRSSLSDPDFVASVVRVLVYGVILVPTMLGLALLFALLLDAHRVRSKPFSRVSIFLPYAVPAVISSLLWGFLYLPGVSPFTYVTEKLGWGSPDILNSGWVLFAIANIALWGGVGFNMIVIYTALKAIPSDLYEAARLDGATERQIAWRIKVPIVMPSLILTFLFSMIATLQVFAEPMTLKPLTNTIASTWSPLMTVYRNAFIRNDIYSAAALSVVIALATLVLSFGFLRLVQRRAFAQEK</sequence>
<evidence type="ECO:0000259" key="9">
    <source>
        <dbReference type="PROSITE" id="PS50928"/>
    </source>
</evidence>
<dbReference type="EMBL" id="PGTZ01000010">
    <property type="protein sequence ID" value="PJI86679.1"/>
    <property type="molecule type" value="Genomic_DNA"/>
</dbReference>
<dbReference type="GO" id="GO:0005886">
    <property type="term" value="C:plasma membrane"/>
    <property type="evidence" value="ECO:0007669"/>
    <property type="project" value="UniProtKB-SubCell"/>
</dbReference>
<organism evidence="10 11">
    <name type="scientific">Luteimicrobium subarcticum</name>
    <dbReference type="NCBI Taxonomy" id="620910"/>
    <lineage>
        <taxon>Bacteria</taxon>
        <taxon>Bacillati</taxon>
        <taxon>Actinomycetota</taxon>
        <taxon>Actinomycetes</taxon>
        <taxon>Micrococcales</taxon>
        <taxon>Luteimicrobium</taxon>
    </lineage>
</organism>
<dbReference type="GO" id="GO:0055085">
    <property type="term" value="P:transmembrane transport"/>
    <property type="evidence" value="ECO:0007669"/>
    <property type="project" value="InterPro"/>
</dbReference>
<evidence type="ECO:0000256" key="2">
    <source>
        <dbReference type="ARBA" id="ARBA00022448"/>
    </source>
</evidence>
<dbReference type="InterPro" id="IPR050809">
    <property type="entry name" value="UgpAE/MalFG_permease"/>
</dbReference>
<dbReference type="Pfam" id="PF00528">
    <property type="entry name" value="BPD_transp_1"/>
    <property type="match status" value="1"/>
</dbReference>
<evidence type="ECO:0000256" key="8">
    <source>
        <dbReference type="SAM" id="MobiDB-lite"/>
    </source>
</evidence>
<feature type="domain" description="ABC transmembrane type-1" evidence="9">
    <location>
        <begin position="103"/>
        <end position="316"/>
    </location>
</feature>
<evidence type="ECO:0000313" key="10">
    <source>
        <dbReference type="EMBL" id="PJI86679.1"/>
    </source>
</evidence>
<feature type="transmembrane region" description="Helical" evidence="7">
    <location>
        <begin position="39"/>
        <end position="62"/>
    </location>
</feature>
<dbReference type="PANTHER" id="PTHR43227:SF8">
    <property type="entry name" value="DIACETYLCHITOBIOSE UPTAKE SYSTEM PERMEASE PROTEIN DASB"/>
    <property type="match status" value="1"/>
</dbReference>
<feature type="transmembrane region" description="Helical" evidence="7">
    <location>
        <begin position="106"/>
        <end position="129"/>
    </location>
</feature>
<dbReference type="Proteomes" id="UP000231586">
    <property type="component" value="Unassembled WGS sequence"/>
</dbReference>